<feature type="coiled-coil region" evidence="1">
    <location>
        <begin position="69"/>
        <end position="96"/>
    </location>
</feature>
<keyword evidence="1" id="KW-0175">Coiled coil</keyword>
<dbReference type="InterPro" id="IPR009057">
    <property type="entry name" value="Homeodomain-like_sf"/>
</dbReference>
<reference evidence="3" key="1">
    <citation type="submission" date="2018-03" db="EMBL/GenBank/DDBJ databases">
        <title>Ecological and genomic features of two cosmopolitan and abundant freshwater picocyanobacteria.</title>
        <authorList>
            <person name="Cabello-Yeves P.J."/>
            <person name="Picazo A."/>
            <person name="Camacho A."/>
            <person name="Callieri C."/>
            <person name="Rosselli R."/>
            <person name="Roda-Garcia J."/>
            <person name="Coutinho F.H."/>
            <person name="Rodriguez-Valera F."/>
        </authorList>
    </citation>
    <scope>NUCLEOTIDE SEQUENCE [LARGE SCALE GENOMIC DNA]</scope>
    <source>
        <strain evidence="3">Tous</strain>
    </source>
</reference>
<gene>
    <name evidence="2" type="ORF">C7K08_10505</name>
</gene>
<dbReference type="Proteomes" id="UP000240206">
    <property type="component" value="Unassembled WGS sequence"/>
</dbReference>
<comment type="caution">
    <text evidence="2">The sequence shown here is derived from an EMBL/GenBank/DDBJ whole genome shotgun (WGS) entry which is preliminary data.</text>
</comment>
<organism evidence="2 3">
    <name type="scientific">Synechococcus lacustris str. Tous</name>
    <dbReference type="NCBI Taxonomy" id="1910958"/>
    <lineage>
        <taxon>Bacteria</taxon>
        <taxon>Bacillati</taxon>
        <taxon>Cyanobacteriota</taxon>
        <taxon>Cyanophyceae</taxon>
        <taxon>Synechococcales</taxon>
        <taxon>Synechococcaceae</taxon>
        <taxon>Synechococcus</taxon>
    </lineage>
</organism>
<evidence type="ECO:0008006" key="4">
    <source>
        <dbReference type="Google" id="ProtNLM"/>
    </source>
</evidence>
<name>A0A2P7ECI8_9SYNE</name>
<dbReference type="AlphaFoldDB" id="A0A2P7ECI8"/>
<evidence type="ECO:0000256" key="1">
    <source>
        <dbReference type="SAM" id="Coils"/>
    </source>
</evidence>
<keyword evidence="3" id="KW-1185">Reference proteome</keyword>
<evidence type="ECO:0000313" key="2">
    <source>
        <dbReference type="EMBL" id="PSI00932.1"/>
    </source>
</evidence>
<dbReference type="GO" id="GO:0006313">
    <property type="term" value="P:DNA transposition"/>
    <property type="evidence" value="ECO:0007669"/>
    <property type="project" value="InterPro"/>
</dbReference>
<dbReference type="GO" id="GO:0004803">
    <property type="term" value="F:transposase activity"/>
    <property type="evidence" value="ECO:0007669"/>
    <property type="project" value="InterPro"/>
</dbReference>
<dbReference type="Pfam" id="PF01527">
    <property type="entry name" value="HTH_Tnp_1"/>
    <property type="match status" value="1"/>
</dbReference>
<sequence length="111" mass="12857">MITMNAPSTPRRYSDEQKAEAIDFCLKENLSCAKAAQRLGLHPSILSRWLRQYRIDQGEALPVDRGLLNTSERDELIKLRKEIRELRREKDFFKLAAAHFAKDQLPQKGFG</sequence>
<proteinExistence type="predicted"/>
<dbReference type="InterPro" id="IPR002514">
    <property type="entry name" value="Transposase_8"/>
</dbReference>
<accession>A0A2P7ECI8</accession>
<protein>
    <recommendedName>
        <fullName evidence="4">Transposase</fullName>
    </recommendedName>
</protein>
<dbReference type="GO" id="GO:0003677">
    <property type="term" value="F:DNA binding"/>
    <property type="evidence" value="ECO:0007669"/>
    <property type="project" value="InterPro"/>
</dbReference>
<dbReference type="SUPFAM" id="SSF46689">
    <property type="entry name" value="Homeodomain-like"/>
    <property type="match status" value="1"/>
</dbReference>
<dbReference type="EMBL" id="PXVC01000062">
    <property type="protein sequence ID" value="PSI00932.1"/>
    <property type="molecule type" value="Genomic_DNA"/>
</dbReference>
<evidence type="ECO:0000313" key="3">
    <source>
        <dbReference type="Proteomes" id="UP000240206"/>
    </source>
</evidence>
<dbReference type="Gene3D" id="1.10.10.60">
    <property type="entry name" value="Homeodomain-like"/>
    <property type="match status" value="1"/>
</dbReference>